<dbReference type="EMBL" id="UYJE01007916">
    <property type="protein sequence ID" value="VDI59135.1"/>
    <property type="molecule type" value="Genomic_DNA"/>
</dbReference>
<dbReference type="Gene3D" id="2.40.70.10">
    <property type="entry name" value="Acid Proteases"/>
    <property type="match status" value="1"/>
</dbReference>
<evidence type="ECO:0008006" key="4">
    <source>
        <dbReference type="Google" id="ProtNLM"/>
    </source>
</evidence>
<dbReference type="InterPro" id="IPR001969">
    <property type="entry name" value="Aspartic_peptidase_AS"/>
</dbReference>
<feature type="region of interest" description="Disordered" evidence="1">
    <location>
        <begin position="72"/>
        <end position="102"/>
    </location>
</feature>
<feature type="region of interest" description="Disordered" evidence="1">
    <location>
        <begin position="173"/>
        <end position="237"/>
    </location>
</feature>
<organism evidence="2 3">
    <name type="scientific">Mytilus galloprovincialis</name>
    <name type="common">Mediterranean mussel</name>
    <dbReference type="NCBI Taxonomy" id="29158"/>
    <lineage>
        <taxon>Eukaryota</taxon>
        <taxon>Metazoa</taxon>
        <taxon>Spiralia</taxon>
        <taxon>Lophotrochozoa</taxon>
        <taxon>Mollusca</taxon>
        <taxon>Bivalvia</taxon>
        <taxon>Autobranchia</taxon>
        <taxon>Pteriomorphia</taxon>
        <taxon>Mytilida</taxon>
        <taxon>Mytiloidea</taxon>
        <taxon>Mytilidae</taxon>
        <taxon>Mytilinae</taxon>
        <taxon>Mytilus</taxon>
    </lineage>
</organism>
<feature type="compositionally biased region" description="Basic and acidic residues" evidence="1">
    <location>
        <begin position="173"/>
        <end position="187"/>
    </location>
</feature>
<dbReference type="SUPFAM" id="SSF50630">
    <property type="entry name" value="Acid proteases"/>
    <property type="match status" value="1"/>
</dbReference>
<gene>
    <name evidence="2" type="ORF">MGAL_10B054935</name>
</gene>
<name>A0A8B6G5V4_MYTGA</name>
<reference evidence="2" key="1">
    <citation type="submission" date="2018-11" db="EMBL/GenBank/DDBJ databases">
        <authorList>
            <person name="Alioto T."/>
            <person name="Alioto T."/>
        </authorList>
    </citation>
    <scope>NUCLEOTIDE SEQUENCE</scope>
</reference>
<dbReference type="GO" id="GO:0006508">
    <property type="term" value="P:proteolysis"/>
    <property type="evidence" value="ECO:0007669"/>
    <property type="project" value="InterPro"/>
</dbReference>
<evidence type="ECO:0000313" key="2">
    <source>
        <dbReference type="EMBL" id="VDI59135.1"/>
    </source>
</evidence>
<dbReference type="GO" id="GO:0004190">
    <property type="term" value="F:aspartic-type endopeptidase activity"/>
    <property type="evidence" value="ECO:0007669"/>
    <property type="project" value="InterPro"/>
</dbReference>
<evidence type="ECO:0000256" key="1">
    <source>
        <dbReference type="SAM" id="MobiDB-lite"/>
    </source>
</evidence>
<feature type="compositionally biased region" description="Low complexity" evidence="1">
    <location>
        <begin position="190"/>
        <end position="201"/>
    </location>
</feature>
<protein>
    <recommendedName>
        <fullName evidence="4">Peptidase A2 domain-containing protein</fullName>
    </recommendedName>
</protein>
<feature type="compositionally biased region" description="Polar residues" evidence="1">
    <location>
        <begin position="220"/>
        <end position="237"/>
    </location>
</feature>
<dbReference type="OrthoDB" id="10402191at2759"/>
<dbReference type="Proteomes" id="UP000596742">
    <property type="component" value="Unassembled WGS sequence"/>
</dbReference>
<comment type="caution">
    <text evidence="2">The sequence shown here is derived from an EMBL/GenBank/DDBJ whole genome shotgun (WGS) entry which is preliminary data.</text>
</comment>
<feature type="compositionally biased region" description="Basic and acidic residues" evidence="1">
    <location>
        <begin position="72"/>
        <end position="93"/>
    </location>
</feature>
<dbReference type="Pfam" id="PF13975">
    <property type="entry name" value="gag-asp_proteas"/>
    <property type="match status" value="1"/>
</dbReference>
<proteinExistence type="predicted"/>
<keyword evidence="3" id="KW-1185">Reference proteome</keyword>
<evidence type="ECO:0000313" key="3">
    <source>
        <dbReference type="Proteomes" id="UP000596742"/>
    </source>
</evidence>
<dbReference type="AlphaFoldDB" id="A0A8B6G5V4"/>
<dbReference type="PROSITE" id="PS00141">
    <property type="entry name" value="ASP_PROTEASE"/>
    <property type="match status" value="1"/>
</dbReference>
<feature type="region of interest" description="Disordered" evidence="1">
    <location>
        <begin position="123"/>
        <end position="147"/>
    </location>
</feature>
<accession>A0A8B6G5V4</accession>
<sequence>MAKLFPDEMDEFMSKMNGLENPSQSTPRLPSHRLSYDFMEESGYASGRPSTESELIDCDIRKLKEQLEQLESFREPSEDRLYPNLLDDNKDDVPSGPRPHGLNDALRVAVELETYNRAEKQLKDGRSYLRQASQTEEKESHIDKNENSDHIALTELMSKMEQKLQELQKDMRELKNDSNSRQTEEPRTQNNNGRGRFNRGGFRQRGGRYNNGGRGFSGNTNGNRDNSYNGQSNYNSFNDSRGRGTTRMIKSSQNQKNGLHGNIGVSTAAHEAGMYVDTDLYGLSASLLVDTGATVTIISEKTYNRIPRARQPDLMSSNQQVFTASGDQLKIVGKGSFHVVFQHGKSVVVEAIVAHITIDGILGLDFMKTIKGKIDLEKNSFEIDGTQVMLKYEGIFGCFRVIAKEKVIVPAKSEMIITGAVNIPNKETILDSDLMVEASDKFLQSGKGLVGRSLAKSGGEVLVRLMNTSVDSQIIYPGTSTAQVSPVQEVKMNEQNKTDKTYLRSDLKNLISRSQQTSEFKRICCS</sequence>
<feature type="compositionally biased region" description="Basic and acidic residues" evidence="1">
    <location>
        <begin position="135"/>
        <end position="147"/>
    </location>
</feature>
<dbReference type="InterPro" id="IPR021109">
    <property type="entry name" value="Peptidase_aspartic_dom_sf"/>
</dbReference>